<sequence length="316" mass="37427">MGLMDNVFVLHRDLVNYTYHHGGYQVFNICDPKPRRIHKASVRDRLLHHAIYRKLYPFFDRIFIYDSYSCRLNKGTHRAVNRFRNLFYQISQNNTKTCWVLKCDIQKFFASINHSILKNILSEYIPDKKILGLLGEVINSFETKENTGLPLGNLTSQILVNIYMNKFDQFIKHKLKVRYYLRYADDFVLMSDNHDWLAKQIPLIDRFLKNELALKLHPDKIIIKTYASGVDYLGWVSFTDHRILRTTTKRRILKRMALNPRNESINSYFGLIKHGNTNKLKKEILGLIFNPLYYAREKQDSCYFGADGERKDRMGN</sequence>
<evidence type="ECO:0000313" key="3">
    <source>
        <dbReference type="Proteomes" id="UP000318296"/>
    </source>
</evidence>
<dbReference type="AlphaFoldDB" id="A0A554LHK9"/>
<dbReference type="PANTHER" id="PTHR34047">
    <property type="entry name" value="NUCLEAR INTRON MATURASE 1, MITOCHONDRIAL-RELATED"/>
    <property type="match status" value="1"/>
</dbReference>
<protein>
    <recommendedName>
        <fullName evidence="1">Reverse transcriptase domain-containing protein</fullName>
    </recommendedName>
</protein>
<dbReference type="InterPro" id="IPR043502">
    <property type="entry name" value="DNA/RNA_pol_sf"/>
</dbReference>
<accession>A0A554LHK9</accession>
<evidence type="ECO:0000313" key="2">
    <source>
        <dbReference type="EMBL" id="TSC92338.1"/>
    </source>
</evidence>
<dbReference type="InterPro" id="IPR051083">
    <property type="entry name" value="GrpII_Intron_Splice-Mob/Def"/>
</dbReference>
<comment type="caution">
    <text evidence="2">The sequence shown here is derived from an EMBL/GenBank/DDBJ whole genome shotgun (WGS) entry which is preliminary data.</text>
</comment>
<organism evidence="2 3">
    <name type="scientific">Candidatus Berkelbacteria bacterium Licking1014_96</name>
    <dbReference type="NCBI Taxonomy" id="2017149"/>
    <lineage>
        <taxon>Bacteria</taxon>
        <taxon>Candidatus Berkelbacteria</taxon>
    </lineage>
</organism>
<dbReference type="Pfam" id="PF00078">
    <property type="entry name" value="RVT_1"/>
    <property type="match status" value="1"/>
</dbReference>
<dbReference type="InterPro" id="IPR000477">
    <property type="entry name" value="RT_dom"/>
</dbReference>
<dbReference type="SUPFAM" id="SSF56672">
    <property type="entry name" value="DNA/RNA polymerases"/>
    <property type="match status" value="1"/>
</dbReference>
<dbReference type="Proteomes" id="UP000318296">
    <property type="component" value="Unassembled WGS sequence"/>
</dbReference>
<evidence type="ECO:0000259" key="1">
    <source>
        <dbReference type="PROSITE" id="PS50878"/>
    </source>
</evidence>
<feature type="domain" description="Reverse transcriptase" evidence="1">
    <location>
        <begin position="1"/>
        <end position="237"/>
    </location>
</feature>
<dbReference type="CDD" id="cd01651">
    <property type="entry name" value="RT_G2_intron"/>
    <property type="match status" value="1"/>
</dbReference>
<name>A0A554LHK9_9BACT</name>
<reference evidence="2 3" key="1">
    <citation type="submission" date="2017-07" db="EMBL/GenBank/DDBJ databases">
        <title>Mechanisms for carbon and nitrogen cycling indicate functional differentiation within the Candidate Phyla Radiation.</title>
        <authorList>
            <person name="Danczak R.E."/>
            <person name="Johnston M.D."/>
            <person name="Kenah C."/>
            <person name="Slattery M."/>
            <person name="Wrighton K.C."/>
            <person name="Wilkins M.J."/>
        </authorList>
    </citation>
    <scope>NUCLEOTIDE SEQUENCE [LARGE SCALE GENOMIC DNA]</scope>
    <source>
        <strain evidence="2">Licking1014_96</strain>
    </source>
</reference>
<dbReference type="EMBL" id="VMGH01000001">
    <property type="protein sequence ID" value="TSC92338.1"/>
    <property type="molecule type" value="Genomic_DNA"/>
</dbReference>
<dbReference type="PROSITE" id="PS50878">
    <property type="entry name" value="RT_POL"/>
    <property type="match status" value="1"/>
</dbReference>
<dbReference type="PANTHER" id="PTHR34047:SF8">
    <property type="entry name" value="PROTEIN YKFC"/>
    <property type="match status" value="1"/>
</dbReference>
<proteinExistence type="predicted"/>
<gene>
    <name evidence="2" type="ORF">CEN92_6</name>
</gene>